<evidence type="ECO:0000313" key="2">
    <source>
        <dbReference type="EMBL" id="BCY27762.1"/>
    </source>
</evidence>
<organism evidence="2 3">
    <name type="scientific">Flavobacterium okayamense</name>
    <dbReference type="NCBI Taxonomy" id="2830782"/>
    <lineage>
        <taxon>Bacteria</taxon>
        <taxon>Pseudomonadati</taxon>
        <taxon>Bacteroidota</taxon>
        <taxon>Flavobacteriia</taxon>
        <taxon>Flavobacteriales</taxon>
        <taxon>Flavobacteriaceae</taxon>
        <taxon>Flavobacterium</taxon>
    </lineage>
</organism>
<dbReference type="PROSITE" id="PS51257">
    <property type="entry name" value="PROKAR_LIPOPROTEIN"/>
    <property type="match status" value="1"/>
</dbReference>
<evidence type="ECO:0000259" key="1">
    <source>
        <dbReference type="Pfam" id="PF16409"/>
    </source>
</evidence>
<evidence type="ECO:0000313" key="3">
    <source>
        <dbReference type="Proteomes" id="UP000825258"/>
    </source>
</evidence>
<dbReference type="Gene3D" id="2.60.120.200">
    <property type="match status" value="1"/>
</dbReference>
<dbReference type="EMBL" id="AP024749">
    <property type="protein sequence ID" value="BCY27762.1"/>
    <property type="molecule type" value="Genomic_DNA"/>
</dbReference>
<sequence length="212" mass="23135">MKKIVKTLIITMSSALVLTSCVKDDDYAIPTLREVFFLENFESIPDANTGNNQFISLTGWSNVSLNSGSELWEARMFDGEKYAQLSAFGTGEPNMDTWLISPAINLDNTSNEAFSFSYKAAYYNGQAVSALISTDYDGSGTITAVNNATWTDLDVTLSDYLTSGYPSNFSNSGALDISGYNGDVYIALRYVGGSSGVTTTYQIDNFKLFENN</sequence>
<dbReference type="Proteomes" id="UP000825258">
    <property type="component" value="Chromosome"/>
</dbReference>
<gene>
    <name evidence="2" type="ORF">KK2020170_06300</name>
</gene>
<keyword evidence="3" id="KW-1185">Reference proteome</keyword>
<dbReference type="InterPro" id="IPR032185">
    <property type="entry name" value="DUF5017"/>
</dbReference>
<accession>A0ABM7S2C2</accession>
<dbReference type="Pfam" id="PF16409">
    <property type="entry name" value="DUF5017"/>
    <property type="match status" value="1"/>
</dbReference>
<proteinExistence type="predicted"/>
<dbReference type="RefSeq" id="WP_221259367.1">
    <property type="nucleotide sequence ID" value="NZ_AP024749.1"/>
</dbReference>
<protein>
    <recommendedName>
        <fullName evidence="1">DUF5017 domain-containing protein</fullName>
    </recommendedName>
</protein>
<reference evidence="2 3" key="1">
    <citation type="submission" date="2021-06" db="EMBL/GenBank/DDBJ databases">
        <title>Whole genome sequences of Flavobacterium sp. KK2020170 and assembly.</title>
        <authorList>
            <person name="Kitahara K."/>
            <person name="Miyoshi S."/>
            <person name="Uesaka K."/>
        </authorList>
    </citation>
    <scope>NUCLEOTIDE SEQUENCE [LARGE SCALE GENOMIC DNA]</scope>
    <source>
        <strain evidence="2 3">KK2020170</strain>
    </source>
</reference>
<name>A0ABM7S2C2_9FLAO</name>
<feature type="domain" description="DUF5017" evidence="1">
    <location>
        <begin position="115"/>
        <end position="208"/>
    </location>
</feature>
<dbReference type="NCBIfam" id="NF038128">
    <property type="entry name" value="choice_anch_J"/>
    <property type="match status" value="1"/>
</dbReference>